<dbReference type="EMBL" id="LGYO01000012">
    <property type="protein sequence ID" value="KNZ42539.1"/>
    <property type="molecule type" value="Genomic_DNA"/>
</dbReference>
<dbReference type="AlphaFoldDB" id="A0A0L6U1Z1"/>
<dbReference type="PANTHER" id="PTHR43318:SF1">
    <property type="entry name" value="POLYSACCHARIDE BIOSYNTHESIS PROTEIN EPSC-RELATED"/>
    <property type="match status" value="1"/>
</dbReference>
<dbReference type="STRING" id="52689.AKG39_06230"/>
<keyword evidence="5" id="KW-1185">Reference proteome</keyword>
<dbReference type="Gene3D" id="3.40.50.720">
    <property type="entry name" value="NAD(P)-binding Rossmann-like Domain"/>
    <property type="match status" value="2"/>
</dbReference>
<keyword evidence="2" id="KW-0472">Membrane</keyword>
<evidence type="ECO:0000313" key="4">
    <source>
        <dbReference type="EMBL" id="KNZ42539.1"/>
    </source>
</evidence>
<comment type="caution">
    <text evidence="4">The sequence shown here is derived from an EMBL/GenBank/DDBJ whole genome shotgun (WGS) entry which is preliminary data.</text>
</comment>
<dbReference type="CDD" id="cd05237">
    <property type="entry name" value="UDP_invert_4-6DH_SDR_e"/>
    <property type="match status" value="1"/>
</dbReference>
<dbReference type="InterPro" id="IPR051203">
    <property type="entry name" value="Polysaccharide_Synthase-Rel"/>
</dbReference>
<dbReference type="Proteomes" id="UP000036873">
    <property type="component" value="Unassembled WGS sequence"/>
</dbReference>
<organism evidence="4 5">
    <name type="scientific">Acetobacterium bakii</name>
    <dbReference type="NCBI Taxonomy" id="52689"/>
    <lineage>
        <taxon>Bacteria</taxon>
        <taxon>Bacillati</taxon>
        <taxon>Bacillota</taxon>
        <taxon>Clostridia</taxon>
        <taxon>Eubacteriales</taxon>
        <taxon>Eubacteriaceae</taxon>
        <taxon>Acetobacterium</taxon>
    </lineage>
</organism>
<name>A0A0L6U1Z1_9FIRM</name>
<evidence type="ECO:0000256" key="1">
    <source>
        <dbReference type="ARBA" id="ARBA00007430"/>
    </source>
</evidence>
<dbReference type="PATRIC" id="fig|52689.4.peg.342"/>
<dbReference type="InterPro" id="IPR003869">
    <property type="entry name" value="Polysac_CapD-like"/>
</dbReference>
<evidence type="ECO:0000256" key="2">
    <source>
        <dbReference type="SAM" id="Phobius"/>
    </source>
</evidence>
<dbReference type="Pfam" id="PF02719">
    <property type="entry name" value="Polysacc_synt_2"/>
    <property type="match status" value="1"/>
</dbReference>
<proteinExistence type="inferred from homology"/>
<dbReference type="InterPro" id="IPR036291">
    <property type="entry name" value="NAD(P)-bd_dom_sf"/>
</dbReference>
<accession>A0A0L6U1Z1</accession>
<keyword evidence="2" id="KW-0812">Transmembrane</keyword>
<dbReference type="OrthoDB" id="9803111at2"/>
<feature type="transmembrane region" description="Helical" evidence="2">
    <location>
        <begin position="7"/>
        <end position="26"/>
    </location>
</feature>
<feature type="transmembrane region" description="Helical" evidence="2">
    <location>
        <begin position="32"/>
        <end position="57"/>
    </location>
</feature>
<evidence type="ECO:0000313" key="5">
    <source>
        <dbReference type="Proteomes" id="UP000036873"/>
    </source>
</evidence>
<dbReference type="PANTHER" id="PTHR43318">
    <property type="entry name" value="UDP-N-ACETYLGLUCOSAMINE 4,6-DEHYDRATASE"/>
    <property type="match status" value="1"/>
</dbReference>
<dbReference type="SUPFAM" id="SSF51735">
    <property type="entry name" value="NAD(P)-binding Rossmann-fold domains"/>
    <property type="match status" value="1"/>
</dbReference>
<feature type="domain" description="Polysaccharide biosynthesis protein CapD-like" evidence="3">
    <location>
        <begin position="277"/>
        <end position="567"/>
    </location>
</feature>
<sequence>MMVLMFLDIMIFFISYYFAFLLRYNFELPSGVFWNLGIYLGIAIYIKILVFVAADMYNTLWRYASIQELGRIIVAVFLGNVLASLMFFSLHMWIPGSVVVLNFMLDVILIGGSRISYRVVRRLNMRKRDAMNANIERTLVFGAGEAGVQILKDMLISPNAYKVVGFLDDDPTKQGKKINGYPIFGNRHLFKEIVESCQVNLIIIACPSANNKTIKEVAELAKNTGATVKILPVFSEILNYDVSLSRLRDLQIEDLLNRDEVVLDKNQISAFINNKVVMVTGGGGSIGSELCRQIIQYRPKNIIIVDIYENSLYYLELELERYLKKQAEDNPMDTTIDLEIASVRDKARLKELFETYRPQVVFHAAAHKHVPLMEKTPKEAVKNNIMGTRNLLDACVAFDVEKFVQISTDKAVKPTNVMGTTKRVCEILVQTYNEVNGTDFVAVRFGNVLGSNGSVIPIFKEQIAQGGPITVTHKNIERFFMTIPEATQLVLQAGSIANGGEIFVLDMGEPVKILELAEKMILLSGFEPYTEMPIVFSGLRPGEKLYEELSYDLKAFDCSQHKDIFIEKLQHFEKPWIDDQLSILCDIIENGTDQDVINQLQVLVPDYVPTTNL</sequence>
<feature type="transmembrane region" description="Helical" evidence="2">
    <location>
        <begin position="69"/>
        <end position="88"/>
    </location>
</feature>
<evidence type="ECO:0000259" key="3">
    <source>
        <dbReference type="Pfam" id="PF02719"/>
    </source>
</evidence>
<gene>
    <name evidence="4" type="ORF">AKG39_06230</name>
</gene>
<comment type="similarity">
    <text evidence="1">Belongs to the polysaccharide synthase family.</text>
</comment>
<reference evidence="5" key="1">
    <citation type="submission" date="2015-07" db="EMBL/GenBank/DDBJ databases">
        <title>Draft genome sequence of Acetobacterium bakii DSM 8293, a potential psychrophilic chemical producer through syngas fermentation.</title>
        <authorList>
            <person name="Song Y."/>
            <person name="Hwang S."/>
            <person name="Cho B.-K."/>
        </authorList>
    </citation>
    <scope>NUCLEOTIDE SEQUENCE [LARGE SCALE GENOMIC DNA]</scope>
    <source>
        <strain evidence="5">DSM 8239</strain>
    </source>
</reference>
<dbReference type="InterPro" id="IPR029063">
    <property type="entry name" value="SAM-dependent_MTases_sf"/>
</dbReference>
<dbReference type="Pfam" id="PF13727">
    <property type="entry name" value="CoA_binding_3"/>
    <property type="match status" value="1"/>
</dbReference>
<dbReference type="SUPFAM" id="SSF53335">
    <property type="entry name" value="S-adenosyl-L-methionine-dependent methyltransferases"/>
    <property type="match status" value="1"/>
</dbReference>
<protein>
    <recommendedName>
        <fullName evidence="3">Polysaccharide biosynthesis protein CapD-like domain-containing protein</fullName>
    </recommendedName>
</protein>
<keyword evidence="2" id="KW-1133">Transmembrane helix</keyword>